<gene>
    <name evidence="3" type="ORF">RDB_LOCUS126590</name>
</gene>
<organism evidence="3 4">
    <name type="scientific">Rhizoctonia solani</name>
    <dbReference type="NCBI Taxonomy" id="456999"/>
    <lineage>
        <taxon>Eukaryota</taxon>
        <taxon>Fungi</taxon>
        <taxon>Dikarya</taxon>
        <taxon>Basidiomycota</taxon>
        <taxon>Agaricomycotina</taxon>
        <taxon>Agaricomycetes</taxon>
        <taxon>Cantharellales</taxon>
        <taxon>Ceratobasidiaceae</taxon>
        <taxon>Rhizoctonia</taxon>
    </lineage>
</organism>
<evidence type="ECO:0000256" key="2">
    <source>
        <dbReference type="SAM" id="MobiDB-lite"/>
    </source>
</evidence>
<accession>A0A8H3H1M3</accession>
<dbReference type="GO" id="GO:0006383">
    <property type="term" value="P:transcription by RNA polymerase III"/>
    <property type="evidence" value="ECO:0007669"/>
    <property type="project" value="InterPro"/>
</dbReference>
<proteinExistence type="predicted"/>
<sequence length="1019" mass="113902">MEDCEDIDQWEVASDSDSHDDYEESDELDEYDNQSTKAGDHIEPTRSGGIAQTHETDGSAESQIMGDFDRKVKEIQLSNSETQSIGEAWDFTIADYDPDNFDLQDELRQATGIGKRKGKGRARGPRQVHLSQEVNHFLGQAHSAYASGDRETAIKLLQDVIAIEPGIANAWATLAFCYEDVGDTSRALKLRIMAAHLEGDVDQWAELGLKSREIGSMEQAVYCYRNAARLDKTNPDVLWDYAFCLRESGQTQKAIKTYESILQILPHDLTILSQLRGLLIQTGDLSRAMEYYYAAFEHYITSAPQPAISETRADMVIDPLLASSSAPEMVDTTNSFGLREIATLADLLSGLGEHARAVDVVIRGAEWLGQVPKGSDELSIGERLDVNLRMRLAVAKLRLGVIEAGKDHAYIILAHDVNEYYELHTELADVFYEIGHYEDAVTIYERLACQPHTSSLHVLNQIGSCHKQMKNYTAARDVYQRIIDVDPEEHDAKMRLAEIYDILNEKRLALDLVNQVIMAREQALSRASASGAHTPAEASLFAERAPANSASMPKKHVNKPTLTPAEIQRMERERIDTVVRGFKRLKEVNPGEIRPSLEEGSERRWDEWLSVAEELARIFMGEKKLFISDRYKEFSGLKRQSKRSKTEDIGMRFTSGTRPNLNPTGTAIPKTATAAHDYLKVSLSEWLKFLIQYAFVITKHRGLYTEARDLLNKLSLSNAYQEWKKQNTIWFALLTVAVQERHVKDITEYARRLITRHQFSNDALRLLLASLGGGITAAEAFVDSALQKYFFREMIQFERAAKGEPAVFVGGGRNRWDFGNGKSGNDEDDGEGTGPSAKGSGPSASANASNPHPVLPTKESPTYVTAYGQISGGTRSYQSAIYYLLKAYDMAPNDPVICLSLGAACIGRAMQRQADNRNHMVTQGFAFLSKYRTIRACESVLKSEEVDYNLGRGFQQLGLQAFAQKHYQAALESVEKRQKADPNAPLGIAKEAAYNLSLIYVISGSARLAQELYRRWLSL</sequence>
<reference evidence="3" key="1">
    <citation type="submission" date="2021-01" db="EMBL/GenBank/DDBJ databases">
        <authorList>
            <person name="Kaushik A."/>
        </authorList>
    </citation>
    <scope>NUCLEOTIDE SEQUENCE</scope>
    <source>
        <strain evidence="3">AG1-1A</strain>
    </source>
</reference>
<feature type="repeat" description="TPR" evidence="1">
    <location>
        <begin position="201"/>
        <end position="234"/>
    </location>
</feature>
<dbReference type="AlphaFoldDB" id="A0A8H3H1M3"/>
<dbReference type="InterPro" id="IPR039340">
    <property type="entry name" value="Tfc4/TFIIIC-102/Sfc4"/>
</dbReference>
<feature type="compositionally biased region" description="Low complexity" evidence="2">
    <location>
        <begin position="834"/>
        <end position="852"/>
    </location>
</feature>
<evidence type="ECO:0000313" key="4">
    <source>
        <dbReference type="Proteomes" id="UP000663840"/>
    </source>
</evidence>
<dbReference type="PANTHER" id="PTHR23082">
    <property type="entry name" value="TRANSCRIPTION INITIATION FACTOR IIIC TFIIIC , POLYPEPTIDE 3-RELATED"/>
    <property type="match status" value="1"/>
</dbReference>
<keyword evidence="1" id="KW-0802">TPR repeat</keyword>
<evidence type="ECO:0000313" key="3">
    <source>
        <dbReference type="EMBL" id="CAE6477509.1"/>
    </source>
</evidence>
<evidence type="ECO:0008006" key="5">
    <source>
        <dbReference type="Google" id="ProtNLM"/>
    </source>
</evidence>
<feature type="compositionally biased region" description="Acidic residues" evidence="2">
    <location>
        <begin position="18"/>
        <end position="32"/>
    </location>
</feature>
<dbReference type="SUPFAM" id="SSF48452">
    <property type="entry name" value="TPR-like"/>
    <property type="match status" value="2"/>
</dbReference>
<evidence type="ECO:0000256" key="1">
    <source>
        <dbReference type="PROSITE-ProRule" id="PRU00339"/>
    </source>
</evidence>
<protein>
    <recommendedName>
        <fullName evidence="5">TPR-like protein</fullName>
    </recommendedName>
</protein>
<dbReference type="InterPro" id="IPR011990">
    <property type="entry name" value="TPR-like_helical_dom_sf"/>
</dbReference>
<dbReference type="Gene3D" id="1.25.40.10">
    <property type="entry name" value="Tetratricopeptide repeat domain"/>
    <property type="match status" value="3"/>
</dbReference>
<dbReference type="PROSITE" id="PS50005">
    <property type="entry name" value="TPR"/>
    <property type="match status" value="2"/>
</dbReference>
<dbReference type="Pfam" id="PF13181">
    <property type="entry name" value="TPR_8"/>
    <property type="match status" value="1"/>
</dbReference>
<feature type="region of interest" description="Disordered" evidence="2">
    <location>
        <begin position="818"/>
        <end position="859"/>
    </location>
</feature>
<dbReference type="PANTHER" id="PTHR23082:SF0">
    <property type="entry name" value="GENERAL TRANSCRIPTION FACTOR 3C POLYPEPTIDE 3"/>
    <property type="match status" value="1"/>
</dbReference>
<feature type="region of interest" description="Disordered" evidence="2">
    <location>
        <begin position="1"/>
        <end position="63"/>
    </location>
</feature>
<name>A0A8H3H1M3_9AGAM</name>
<dbReference type="Proteomes" id="UP000663840">
    <property type="component" value="Unassembled WGS sequence"/>
</dbReference>
<comment type="caution">
    <text evidence="3">The sequence shown here is derived from an EMBL/GenBank/DDBJ whole genome shotgun (WGS) entry which is preliminary data.</text>
</comment>
<dbReference type="Pfam" id="PF13174">
    <property type="entry name" value="TPR_6"/>
    <property type="match status" value="1"/>
</dbReference>
<dbReference type="GO" id="GO:0000127">
    <property type="term" value="C:transcription factor TFIIIC complex"/>
    <property type="evidence" value="ECO:0007669"/>
    <property type="project" value="TreeGrafter"/>
</dbReference>
<dbReference type="SMART" id="SM00028">
    <property type="entry name" value="TPR"/>
    <property type="match status" value="7"/>
</dbReference>
<dbReference type="EMBL" id="CAJMWR010003974">
    <property type="protein sequence ID" value="CAE6477509.1"/>
    <property type="molecule type" value="Genomic_DNA"/>
</dbReference>
<feature type="repeat" description="TPR" evidence="1">
    <location>
        <begin position="456"/>
        <end position="489"/>
    </location>
</feature>
<dbReference type="InterPro" id="IPR019734">
    <property type="entry name" value="TPR_rpt"/>
</dbReference>